<accession>A0AA88ALC2</accession>
<name>A0AA88ALC2_FICCA</name>
<sequence>MFDATSLSPPMIVMLEVAATSPVASSSSLAVSSSQVVSSSRFIRWISGLPTVLSLTVVGLVFFSDDS</sequence>
<evidence type="ECO:0000256" key="1">
    <source>
        <dbReference type="SAM" id="Phobius"/>
    </source>
</evidence>
<protein>
    <submittedName>
        <fullName evidence="2">Uncharacterized protein</fullName>
    </submittedName>
</protein>
<keyword evidence="1" id="KW-0812">Transmembrane</keyword>
<keyword evidence="1" id="KW-0472">Membrane</keyword>
<evidence type="ECO:0000313" key="3">
    <source>
        <dbReference type="Proteomes" id="UP001187192"/>
    </source>
</evidence>
<evidence type="ECO:0000313" key="2">
    <source>
        <dbReference type="EMBL" id="GMN48358.1"/>
    </source>
</evidence>
<comment type="caution">
    <text evidence="2">The sequence shown here is derived from an EMBL/GenBank/DDBJ whole genome shotgun (WGS) entry which is preliminary data.</text>
</comment>
<dbReference type="EMBL" id="BTGU01000028">
    <property type="protein sequence ID" value="GMN48358.1"/>
    <property type="molecule type" value="Genomic_DNA"/>
</dbReference>
<proteinExistence type="predicted"/>
<gene>
    <name evidence="2" type="ORF">TIFTF001_017532</name>
</gene>
<dbReference type="Proteomes" id="UP001187192">
    <property type="component" value="Unassembled WGS sequence"/>
</dbReference>
<dbReference type="AlphaFoldDB" id="A0AA88ALC2"/>
<keyword evidence="1" id="KW-1133">Transmembrane helix</keyword>
<feature type="transmembrane region" description="Helical" evidence="1">
    <location>
        <begin position="43"/>
        <end position="63"/>
    </location>
</feature>
<keyword evidence="3" id="KW-1185">Reference proteome</keyword>
<organism evidence="2 3">
    <name type="scientific">Ficus carica</name>
    <name type="common">Common fig</name>
    <dbReference type="NCBI Taxonomy" id="3494"/>
    <lineage>
        <taxon>Eukaryota</taxon>
        <taxon>Viridiplantae</taxon>
        <taxon>Streptophyta</taxon>
        <taxon>Embryophyta</taxon>
        <taxon>Tracheophyta</taxon>
        <taxon>Spermatophyta</taxon>
        <taxon>Magnoliopsida</taxon>
        <taxon>eudicotyledons</taxon>
        <taxon>Gunneridae</taxon>
        <taxon>Pentapetalae</taxon>
        <taxon>rosids</taxon>
        <taxon>fabids</taxon>
        <taxon>Rosales</taxon>
        <taxon>Moraceae</taxon>
        <taxon>Ficeae</taxon>
        <taxon>Ficus</taxon>
    </lineage>
</organism>
<reference evidence="2" key="1">
    <citation type="submission" date="2023-07" db="EMBL/GenBank/DDBJ databases">
        <title>draft genome sequence of fig (Ficus carica).</title>
        <authorList>
            <person name="Takahashi T."/>
            <person name="Nishimura K."/>
        </authorList>
    </citation>
    <scope>NUCLEOTIDE SEQUENCE</scope>
</reference>